<dbReference type="InterPro" id="IPR018060">
    <property type="entry name" value="HTH_AraC"/>
</dbReference>
<protein>
    <submittedName>
        <fullName evidence="5">AraC-like DNA-binding protein</fullName>
    </submittedName>
</protein>
<dbReference type="Pfam" id="PF12833">
    <property type="entry name" value="HTH_18"/>
    <property type="match status" value="1"/>
</dbReference>
<dbReference type="PROSITE" id="PS01124">
    <property type="entry name" value="HTH_ARAC_FAMILY_2"/>
    <property type="match status" value="1"/>
</dbReference>
<dbReference type="PANTHER" id="PTHR43280:SF2">
    <property type="entry name" value="HTH-TYPE TRANSCRIPTIONAL REGULATOR EXSA"/>
    <property type="match status" value="1"/>
</dbReference>
<evidence type="ECO:0000256" key="3">
    <source>
        <dbReference type="ARBA" id="ARBA00023163"/>
    </source>
</evidence>
<gene>
    <name evidence="5" type="ORF">J2Z71_000284</name>
</gene>
<dbReference type="Proteomes" id="UP001519306">
    <property type="component" value="Unassembled WGS sequence"/>
</dbReference>
<evidence type="ECO:0000256" key="2">
    <source>
        <dbReference type="ARBA" id="ARBA00023125"/>
    </source>
</evidence>
<dbReference type="EMBL" id="JAGGLJ010000002">
    <property type="protein sequence ID" value="MBP2024768.1"/>
    <property type="molecule type" value="Genomic_DNA"/>
</dbReference>
<accession>A0ABS4KAG6</accession>
<dbReference type="Gene3D" id="1.10.10.60">
    <property type="entry name" value="Homeodomain-like"/>
    <property type="match status" value="2"/>
</dbReference>
<reference evidence="5 6" key="1">
    <citation type="submission" date="2021-03" db="EMBL/GenBank/DDBJ databases">
        <title>Genomic Encyclopedia of Type Strains, Phase IV (KMG-IV): sequencing the most valuable type-strain genomes for metagenomic binning, comparative biology and taxonomic classification.</title>
        <authorList>
            <person name="Goeker M."/>
        </authorList>
    </citation>
    <scope>NUCLEOTIDE SEQUENCE [LARGE SCALE GENOMIC DNA]</scope>
    <source>
        <strain evidence="5 6">DSM 27563</strain>
    </source>
</reference>
<keyword evidence="6" id="KW-1185">Reference proteome</keyword>
<dbReference type="RefSeq" id="WP_210060076.1">
    <property type="nucleotide sequence ID" value="NZ_JAGGLJ010000002.1"/>
</dbReference>
<dbReference type="InterPro" id="IPR018062">
    <property type="entry name" value="HTH_AraC-typ_CS"/>
</dbReference>
<dbReference type="Gene3D" id="2.60.40.1500">
    <property type="entry name" value="Glycosyl hydrolase domain, family 39"/>
    <property type="match status" value="1"/>
</dbReference>
<evidence type="ECO:0000259" key="4">
    <source>
        <dbReference type="PROSITE" id="PS01124"/>
    </source>
</evidence>
<evidence type="ECO:0000256" key="1">
    <source>
        <dbReference type="ARBA" id="ARBA00023015"/>
    </source>
</evidence>
<dbReference type="InterPro" id="IPR009057">
    <property type="entry name" value="Homeodomain-like_sf"/>
</dbReference>
<dbReference type="SUPFAM" id="SSF46689">
    <property type="entry name" value="Homeodomain-like"/>
    <property type="match status" value="1"/>
</dbReference>
<dbReference type="PANTHER" id="PTHR43280">
    <property type="entry name" value="ARAC-FAMILY TRANSCRIPTIONAL REGULATOR"/>
    <property type="match status" value="1"/>
</dbReference>
<proteinExistence type="predicted"/>
<organism evidence="5 6">
    <name type="scientific">Peptoniphilus stercorisuis</name>
    <dbReference type="NCBI Taxonomy" id="1436965"/>
    <lineage>
        <taxon>Bacteria</taxon>
        <taxon>Bacillati</taxon>
        <taxon>Bacillota</taxon>
        <taxon>Tissierellia</taxon>
        <taxon>Tissierellales</taxon>
        <taxon>Peptoniphilaceae</taxon>
        <taxon>Peptoniphilus</taxon>
    </lineage>
</organism>
<feature type="domain" description="HTH araC/xylS-type" evidence="4">
    <location>
        <begin position="137"/>
        <end position="235"/>
    </location>
</feature>
<evidence type="ECO:0000313" key="5">
    <source>
        <dbReference type="EMBL" id="MBP2024768.1"/>
    </source>
</evidence>
<sequence length="747" mass="88676">MQLIYVVEGSVEIYLDEETKIYNKGDLIILNQFENKFIYSREENVLFISKISSEYLKSLGKIYYTSRFVNKSEDKRNNDNILKNMINIYKKLNNKENKENGDMNLSLIQQILLILIKNYICIECTLTNIDEKSDCLLSLETFVENENPRELNLINIAEEMHLSSSYLSKTFNELSGINFSEFIQQLKLFYSTTYLLNTKDTLEQISYTIGFESIKSLIRIYKKFFNMTPTEYRKKYVKSFDYLDDNINFVELLNQYQNLKYDQFINNFGNRIKSNYNIDVNAKKQGEFFKQWRIIRNLKSLGNNYLSNLDELLKNYAIDEMIILFSVDENGELIILDLNRQIDEIELMNLLSKCIENNIMPVIGLEFEEKFSKNNIEELIYERLTKIKKFYDLISNAIGITNMKKFTFLLNIGSMTDYLDDEEKLERYREYIIKQQRMLEDKLETHNYKWGYNLGRISEDKIFKIGKILDRFKGKKFKFVPTVVYLTVVYLRFNKENIKNKKELINIKKELNHCVNGLTQISKEFNFLVDKVYVKDLFLDIDISDVNYLYRDLFAVSLILDSIFANDDKDIKYIYEYKLTDKLQKDGIYLPRYTDENGFNTPVYWISLLLDSIKGEVIYDEQGCFAVINDADLYILLYGDTVTDYYFAQKNGIQDLDEKYLDINLNIKGLKGKYKITTERLSYKEGTIGYYLKHFENYKYLTSKEKEYIKRVAVPSLDINLKEISNEYVDIVKYSPFNVVLKKYTKI</sequence>
<name>A0ABS4KAG6_9FIRM</name>
<keyword evidence="2" id="KW-0238">DNA-binding</keyword>
<dbReference type="SMART" id="SM00342">
    <property type="entry name" value="HTH_ARAC"/>
    <property type="match status" value="1"/>
</dbReference>
<keyword evidence="1" id="KW-0805">Transcription regulation</keyword>
<keyword evidence="3" id="KW-0804">Transcription</keyword>
<comment type="caution">
    <text evidence="5">The sequence shown here is derived from an EMBL/GenBank/DDBJ whole genome shotgun (WGS) entry which is preliminary data.</text>
</comment>
<dbReference type="PROSITE" id="PS00041">
    <property type="entry name" value="HTH_ARAC_FAMILY_1"/>
    <property type="match status" value="1"/>
</dbReference>
<evidence type="ECO:0000313" key="6">
    <source>
        <dbReference type="Proteomes" id="UP001519306"/>
    </source>
</evidence>